<dbReference type="OrthoDB" id="5423516at2759"/>
<sequence length="1067" mass="118153">MPLLKDLNCSIELSDVSEPLQELGTVYGDGSVETFVPVPKKQQTFTVHLSGRNFIAPGIAMYVFIDGVYQCNRNRQNMKLRKPLDRRSLVDFKVRQKEERQKDGSMIAREWTFEKLGHASADGAPDSCSSNILENLGCIEVVVLRCAGPRNAKTAANMNMDGVADYPDYRFDRDSRSRTTAYDGREPLVSIASHRPPSPPAALQYRSPYAETVRRRVYSSKAGSRYSEPVSPGTRPGRDVPAPGFQYGSGPLPARSDAESYKALMHEAPPNRGSKPAPTVDPNMFGQIVADAVKRGIEESRKSEKSHARSQTGSGRHHEDFENSSQVPGAWPTSPTHASKHRSNRSGSSKRHGRHYDCDDDESLWAQDASEKKRRPARAMSVAHTAWDQEPEWDKQTKANDWDSPDRDSWSTGDTWSKERPGDKEEMRQISKSRARTVRESSPSRWVSERSSQRRRSKHGRSQKSGSKSRSCWVDDMKTSPDDADGWTSIEVPSDTSTSLGRSDSTLNPSHSRSQLQQDKSNSRRKISQKERSQSRHQRRLSKLIGTPGFQSESLYQKSPPSMMVTNAPTIVAAPVWQQSTGVLSRRPSAYTQFVAPTAAPPPTWGCASEKACKNSAATTYLPPPAFSNVGENHQQCRQSGGSSSWGIDNKKASKTSSEKKSAPKKPRRDGDKKSGKVNDTWGGPDNKATDWGGDQATGWGNDATEQKNDNWDTDANGDNAWGVFNNTKDSPVDGWNTHASWEQTDANDAAVDGFNQDSNDNGWGHADNSNDDQDNGGGSKETDGNGWRTVQDTTAAWDQPQENSKDDVPFNVDAGNAWAAPVAVDDKVSEKDKAAPTSKRQTSKSLSKYRQLSSTPLAKPHWQFPPAPPKKTLRPMINEDASERPGRTRYIPSVTAESLYKVPKCTADEKGVKHQVLAGPGTAYGHAISRPEYIDRLDKPYAMFRFKYRSRSMLKSMFGNDCLSKTGTAPKVVEKEDLKALPQEELIKKMLALQSKVAEKEGRDSESVDTESVAKDLTEKWVKQHSREPSEKGKKARTEKSAEKVGAWDDGAKARGFDPENAGLQW</sequence>
<feature type="region of interest" description="Disordered" evidence="1">
    <location>
        <begin position="214"/>
        <end position="256"/>
    </location>
</feature>
<feature type="compositionally biased region" description="Polar residues" evidence="1">
    <location>
        <begin position="494"/>
        <end position="520"/>
    </location>
</feature>
<proteinExistence type="predicted"/>
<feature type="compositionally biased region" description="Polar residues" evidence="1">
    <location>
        <begin position="630"/>
        <end position="647"/>
    </location>
</feature>
<feature type="compositionally biased region" description="Basic and acidic residues" evidence="1">
    <location>
        <begin position="998"/>
        <end position="1059"/>
    </location>
</feature>
<keyword evidence="3" id="KW-1185">Reference proteome</keyword>
<feature type="compositionally biased region" description="Basic and acidic residues" evidence="1">
    <location>
        <begin position="649"/>
        <end position="662"/>
    </location>
</feature>
<protein>
    <submittedName>
        <fullName evidence="2">Uncharacterized protein</fullName>
    </submittedName>
</protein>
<evidence type="ECO:0000256" key="1">
    <source>
        <dbReference type="SAM" id="MobiDB-lite"/>
    </source>
</evidence>
<feature type="region of interest" description="Disordered" evidence="1">
    <location>
        <begin position="626"/>
        <end position="887"/>
    </location>
</feature>
<organism evidence="2 3">
    <name type="scientific">Didymella pomorum</name>
    <dbReference type="NCBI Taxonomy" id="749634"/>
    <lineage>
        <taxon>Eukaryota</taxon>
        <taxon>Fungi</taxon>
        <taxon>Dikarya</taxon>
        <taxon>Ascomycota</taxon>
        <taxon>Pezizomycotina</taxon>
        <taxon>Dothideomycetes</taxon>
        <taxon>Pleosporomycetidae</taxon>
        <taxon>Pleosporales</taxon>
        <taxon>Pleosporineae</taxon>
        <taxon>Didymellaceae</taxon>
        <taxon>Didymella</taxon>
    </lineage>
</organism>
<gene>
    <name evidence="2" type="ORF">N0V91_002863</name>
</gene>
<accession>A0A9W8ZK94</accession>
<feature type="compositionally biased region" description="Polar residues" evidence="1">
    <location>
        <begin position="738"/>
        <end position="747"/>
    </location>
</feature>
<feature type="compositionally biased region" description="Basic and acidic residues" evidence="1">
    <location>
        <begin position="416"/>
        <end position="429"/>
    </location>
</feature>
<feature type="region of interest" description="Disordered" evidence="1">
    <location>
        <begin position="289"/>
        <end position="557"/>
    </location>
</feature>
<evidence type="ECO:0000313" key="3">
    <source>
        <dbReference type="Proteomes" id="UP001140510"/>
    </source>
</evidence>
<name>A0A9W8ZK94_9PLEO</name>
<feature type="compositionally biased region" description="Polar residues" evidence="1">
    <location>
        <begin position="839"/>
        <end position="857"/>
    </location>
</feature>
<feature type="compositionally biased region" description="Basic and acidic residues" evidence="1">
    <location>
        <begin position="292"/>
        <end position="307"/>
    </location>
</feature>
<comment type="caution">
    <text evidence="2">The sequence shown here is derived from an EMBL/GenBank/DDBJ whole genome shotgun (WGS) entry which is preliminary data.</text>
</comment>
<feature type="compositionally biased region" description="Basic and acidic residues" evidence="1">
    <location>
        <begin position="392"/>
        <end position="409"/>
    </location>
</feature>
<dbReference type="EMBL" id="JAPEVA010000013">
    <property type="protein sequence ID" value="KAJ4409048.1"/>
    <property type="molecule type" value="Genomic_DNA"/>
</dbReference>
<feature type="compositionally biased region" description="Basic residues" evidence="1">
    <location>
        <begin position="338"/>
        <end position="354"/>
    </location>
</feature>
<dbReference type="AlphaFoldDB" id="A0A9W8ZK94"/>
<dbReference type="Proteomes" id="UP001140510">
    <property type="component" value="Unassembled WGS sequence"/>
</dbReference>
<feature type="compositionally biased region" description="Basic residues" evidence="1">
    <location>
        <begin position="453"/>
        <end position="462"/>
    </location>
</feature>
<feature type="region of interest" description="Disordered" evidence="1">
    <location>
        <begin position="998"/>
        <end position="1067"/>
    </location>
</feature>
<feature type="compositionally biased region" description="Basic and acidic residues" evidence="1">
    <location>
        <begin position="825"/>
        <end position="835"/>
    </location>
</feature>
<reference evidence="2" key="1">
    <citation type="submission" date="2022-10" db="EMBL/GenBank/DDBJ databases">
        <title>Tapping the CABI collections for fungal endophytes: first genome assemblies for Collariella, Neodidymelliopsis, Ascochyta clinopodiicola, Didymella pomorum, Didymosphaeria variabile, Neocosmospora piperis and Neocucurbitaria cava.</title>
        <authorList>
            <person name="Hill R."/>
        </authorList>
    </citation>
    <scope>NUCLEOTIDE SEQUENCE</scope>
    <source>
        <strain evidence="2">IMI 355091</strain>
    </source>
</reference>
<feature type="compositionally biased region" description="Polar residues" evidence="1">
    <location>
        <begin position="323"/>
        <end position="337"/>
    </location>
</feature>
<evidence type="ECO:0000313" key="2">
    <source>
        <dbReference type="EMBL" id="KAJ4409048.1"/>
    </source>
</evidence>
<feature type="compositionally biased region" description="Polar residues" evidence="1">
    <location>
        <begin position="789"/>
        <end position="803"/>
    </location>
</feature>